<evidence type="ECO:0008006" key="4">
    <source>
        <dbReference type="Google" id="ProtNLM"/>
    </source>
</evidence>
<organism evidence="2 3">
    <name type="scientific">Candidatus Nitrotoga arctica</name>
    <dbReference type="NCBI Taxonomy" id="453162"/>
    <lineage>
        <taxon>Bacteria</taxon>
        <taxon>Pseudomonadati</taxon>
        <taxon>Pseudomonadota</taxon>
        <taxon>Betaproteobacteria</taxon>
        <taxon>Nitrosomonadales</taxon>
        <taxon>Gallionellaceae</taxon>
        <taxon>Candidatus Nitrotoga</taxon>
    </lineage>
</organism>
<dbReference type="PROSITE" id="PS51257">
    <property type="entry name" value="PROKAR_LIPOPROTEIN"/>
    <property type="match status" value="1"/>
</dbReference>
<keyword evidence="1" id="KW-0732">Signal</keyword>
<sequence length="245" mass="28049">MILKLQNSCRLLVLFTVALFLVACTTPIPDKNSKHIPQQSDRNLLSQLGKSDIDRLADVEMRENTQILSMLMTKLYKRNPRELRKNTTATAEDAVKSIFENQHGWRFKEIGDAQGSYAIQQAFRPDYEGDRVMSLIVGLQTMLIKAHGGKTEFYFTDTIEPQNIFNAARNVEIVVWQLSNTRDDKGQLKLLTNELNDHERNLSFEREFGKIIGSLDLFAITLSEKLQRVITRVVQTLSTALFLPF</sequence>
<evidence type="ECO:0000313" key="2">
    <source>
        <dbReference type="EMBL" id="CAG9931455.1"/>
    </source>
</evidence>
<accession>A0ABM8YVE1</accession>
<keyword evidence="3" id="KW-1185">Reference proteome</keyword>
<gene>
    <name evidence="2" type="ORF">NTG6680_0202</name>
</gene>
<dbReference type="EMBL" id="OU912926">
    <property type="protein sequence ID" value="CAG9931455.1"/>
    <property type="molecule type" value="Genomic_DNA"/>
</dbReference>
<evidence type="ECO:0000256" key="1">
    <source>
        <dbReference type="SAM" id="SignalP"/>
    </source>
</evidence>
<protein>
    <recommendedName>
        <fullName evidence="4">Lipoprotein</fullName>
    </recommendedName>
</protein>
<proteinExistence type="predicted"/>
<dbReference type="Proteomes" id="UP000839052">
    <property type="component" value="Chromosome"/>
</dbReference>
<name>A0ABM8YVE1_9PROT</name>
<reference evidence="2 3" key="1">
    <citation type="submission" date="2021-10" db="EMBL/GenBank/DDBJ databases">
        <authorList>
            <person name="Koch H."/>
        </authorList>
    </citation>
    <scope>NUCLEOTIDE SEQUENCE [LARGE SCALE GENOMIC DNA]</scope>
    <source>
        <strain evidence="2">6680</strain>
    </source>
</reference>
<feature type="signal peptide" evidence="1">
    <location>
        <begin position="1"/>
        <end position="23"/>
    </location>
</feature>
<evidence type="ECO:0000313" key="3">
    <source>
        <dbReference type="Proteomes" id="UP000839052"/>
    </source>
</evidence>
<dbReference type="RefSeq" id="WP_239795558.1">
    <property type="nucleotide sequence ID" value="NZ_OU912926.1"/>
</dbReference>
<feature type="chain" id="PRO_5046647013" description="Lipoprotein" evidence="1">
    <location>
        <begin position="24"/>
        <end position="245"/>
    </location>
</feature>